<organism evidence="3 4">
    <name type="scientific">Dendryphion nanum</name>
    <dbReference type="NCBI Taxonomy" id="256645"/>
    <lineage>
        <taxon>Eukaryota</taxon>
        <taxon>Fungi</taxon>
        <taxon>Dikarya</taxon>
        <taxon>Ascomycota</taxon>
        <taxon>Pezizomycotina</taxon>
        <taxon>Dothideomycetes</taxon>
        <taxon>Pleosporomycetidae</taxon>
        <taxon>Pleosporales</taxon>
        <taxon>Torulaceae</taxon>
        <taxon>Dendryphion</taxon>
    </lineage>
</organism>
<keyword evidence="1" id="KW-0677">Repeat</keyword>
<dbReference type="Pfam" id="PF24883">
    <property type="entry name" value="NPHP3_N"/>
    <property type="match status" value="1"/>
</dbReference>
<sequence length="940" mass="107780">MEALVAVGLAGNVVQFIQFAGKLISEVKSIRETGSPSSFPRLKEVVENLVKQAEIIHQCLTAKANTTQLTQEDQHLVDIAANCQKTGAEFLEYLDKFIPSAPVGIFKGAVRTIRIQFARHKIEEFVIIIDRLQSALTLATTMALRSNGSLDHHEIISRLQELREREDDHDNTLNHITGLLKTIVEPRNSLTLPALNNQIGQCMSAVEEIRKQLLGTREHRVLMRLSFRQIQWRFEEITAAHQETFAWIFQKPTTEHAWDDFTQHLVNNVSRPYFIEGKAGSGKSTLMKYITKHHDLKKLLLRWASTDNKELIIIKFFFWNLGTPLQKSTTGFLRSSMWTVLRQYPELIPVVFPDIYHSLDTDTEDLTYVELRRAWASLLEKSQQFLKIAFLIDGLDEFEGNHTDLADFLTKACSPNVKVVASSRPINAALHAFRDCPSLRLQELTKQDMKNFIHSELVCHELMFPLARCYPEISSKIIREIEEKAQGVFLWVRLVIELLISSLKAGDSIEELQVQLHSLPNDLRDLYRRMMSQIPLEYQLQAMEIFQILEQWLSFSKEVLPAMLLHYALRPCQESMDQEIGLLASETLAWHFGQICARIQSRCCGLLEIRARTCAANHCDLAIRTEVGVEYLHRTVAEFLRTADVKLEILETMGSEFDPEIRIAAGCLSMIKIASSKNTESIRMDYAVFLLELYKSATSTVRQQLEPYITAMDKTITQGNQNVRLQSSGIDSTNRWHWSWLQPAVSKVFGSNGTSQRNDLINHDAIDRDSNVFMMAAVLGFSQYLVASSSDSNFHSMKLLYPALSSWRYYVERESSLNDLRDTLIFLLHDIYNSDNVQIPEWIYELATEYSGYSERTFNVFLACWVVATPPSFNSWTSMYSNIQLRSISQSLESDEDPENKRLGLRMLQSMNDRLLAKEACVLCRLPGHTRETCRRITRK</sequence>
<dbReference type="PROSITE" id="PS50837">
    <property type="entry name" value="NACHT"/>
    <property type="match status" value="1"/>
</dbReference>
<dbReference type="InterPro" id="IPR056884">
    <property type="entry name" value="NPHP3-like_N"/>
</dbReference>
<dbReference type="Proteomes" id="UP000700596">
    <property type="component" value="Unassembled WGS sequence"/>
</dbReference>
<comment type="caution">
    <text evidence="3">The sequence shown here is derived from an EMBL/GenBank/DDBJ whole genome shotgun (WGS) entry which is preliminary data.</text>
</comment>
<dbReference type="InterPro" id="IPR056693">
    <property type="entry name" value="DUF7791"/>
</dbReference>
<evidence type="ECO:0000313" key="4">
    <source>
        <dbReference type="Proteomes" id="UP000700596"/>
    </source>
</evidence>
<dbReference type="InterPro" id="IPR007111">
    <property type="entry name" value="NACHT_NTPase"/>
</dbReference>
<reference evidence="3" key="1">
    <citation type="journal article" date="2021" name="Nat. Commun.">
        <title>Genetic determinants of endophytism in the Arabidopsis root mycobiome.</title>
        <authorList>
            <person name="Mesny F."/>
            <person name="Miyauchi S."/>
            <person name="Thiergart T."/>
            <person name="Pickel B."/>
            <person name="Atanasova L."/>
            <person name="Karlsson M."/>
            <person name="Huettel B."/>
            <person name="Barry K.W."/>
            <person name="Haridas S."/>
            <person name="Chen C."/>
            <person name="Bauer D."/>
            <person name="Andreopoulos W."/>
            <person name="Pangilinan J."/>
            <person name="LaButti K."/>
            <person name="Riley R."/>
            <person name="Lipzen A."/>
            <person name="Clum A."/>
            <person name="Drula E."/>
            <person name="Henrissat B."/>
            <person name="Kohler A."/>
            <person name="Grigoriev I.V."/>
            <person name="Martin F.M."/>
            <person name="Hacquard S."/>
        </authorList>
    </citation>
    <scope>NUCLEOTIDE SEQUENCE</scope>
    <source>
        <strain evidence="3">MPI-CAGE-CH-0243</strain>
    </source>
</reference>
<dbReference type="Pfam" id="PF25053">
    <property type="entry name" value="DUF7791"/>
    <property type="match status" value="1"/>
</dbReference>
<evidence type="ECO:0000256" key="1">
    <source>
        <dbReference type="ARBA" id="ARBA00022737"/>
    </source>
</evidence>
<accession>A0A9P9DXT0</accession>
<keyword evidence="4" id="KW-1185">Reference proteome</keyword>
<proteinExistence type="predicted"/>
<gene>
    <name evidence="3" type="ORF">B0J11DRAFT_605192</name>
</gene>
<dbReference type="AlphaFoldDB" id="A0A9P9DXT0"/>
<protein>
    <recommendedName>
        <fullName evidence="2">NACHT domain-containing protein</fullName>
    </recommendedName>
</protein>
<dbReference type="Gene3D" id="3.40.50.300">
    <property type="entry name" value="P-loop containing nucleotide triphosphate hydrolases"/>
    <property type="match status" value="1"/>
</dbReference>
<feature type="domain" description="NACHT" evidence="2">
    <location>
        <begin position="271"/>
        <end position="425"/>
    </location>
</feature>
<dbReference type="OrthoDB" id="443402at2759"/>
<dbReference type="PANTHER" id="PTHR10039:SF5">
    <property type="entry name" value="NACHT DOMAIN-CONTAINING PROTEIN"/>
    <property type="match status" value="1"/>
</dbReference>
<dbReference type="SUPFAM" id="SSF52540">
    <property type="entry name" value="P-loop containing nucleoside triphosphate hydrolases"/>
    <property type="match status" value="1"/>
</dbReference>
<dbReference type="InterPro" id="IPR027417">
    <property type="entry name" value="P-loop_NTPase"/>
</dbReference>
<evidence type="ECO:0000313" key="3">
    <source>
        <dbReference type="EMBL" id="KAH7127161.1"/>
    </source>
</evidence>
<evidence type="ECO:0000259" key="2">
    <source>
        <dbReference type="PROSITE" id="PS50837"/>
    </source>
</evidence>
<name>A0A9P9DXT0_9PLEO</name>
<dbReference type="EMBL" id="JAGMWT010000006">
    <property type="protein sequence ID" value="KAH7127161.1"/>
    <property type="molecule type" value="Genomic_DNA"/>
</dbReference>
<dbReference type="PANTHER" id="PTHR10039">
    <property type="entry name" value="AMELOGENIN"/>
    <property type="match status" value="1"/>
</dbReference>